<comment type="caution">
    <text evidence="1">The sequence shown here is derived from an EMBL/GenBank/DDBJ whole genome shotgun (WGS) entry which is preliminary data.</text>
</comment>
<reference evidence="1" key="2">
    <citation type="submission" date="2020-09" db="EMBL/GenBank/DDBJ databases">
        <authorList>
            <person name="Sun Q."/>
            <person name="Kim S."/>
        </authorList>
    </citation>
    <scope>NUCLEOTIDE SEQUENCE</scope>
    <source>
        <strain evidence="1">KCTC 23077</strain>
    </source>
</reference>
<gene>
    <name evidence="1" type="ORF">GCM10007067_00290</name>
</gene>
<evidence type="ECO:0000313" key="1">
    <source>
        <dbReference type="EMBL" id="GHA68397.1"/>
    </source>
</evidence>
<name>A0A918SRX7_9GAMM</name>
<accession>A0A918SRX7</accession>
<dbReference type="CDD" id="cd16018">
    <property type="entry name" value="Enpp"/>
    <property type="match status" value="1"/>
</dbReference>
<keyword evidence="2" id="KW-1185">Reference proteome</keyword>
<dbReference type="InterPro" id="IPR002591">
    <property type="entry name" value="Phosphodiest/P_Trfase"/>
</dbReference>
<reference evidence="1" key="1">
    <citation type="journal article" date="2014" name="Int. J. Syst. Evol. Microbiol.">
        <title>Complete genome sequence of Corynebacterium casei LMG S-19264T (=DSM 44701T), isolated from a smear-ripened cheese.</title>
        <authorList>
            <consortium name="US DOE Joint Genome Institute (JGI-PGF)"/>
            <person name="Walter F."/>
            <person name="Albersmeier A."/>
            <person name="Kalinowski J."/>
            <person name="Ruckert C."/>
        </authorList>
    </citation>
    <scope>NUCLEOTIDE SEQUENCE</scope>
    <source>
        <strain evidence="1">KCTC 23077</strain>
    </source>
</reference>
<sequence>MHCKPAVIGQRLKSWTVPSPTRHMLKPHPLLAALLATTVLAGCAGGPIKQSVPLAPLVLISLDGVRAGDLDPSLMPNLARLAQGGVRADGMTPSYPSLTFPNHYTIVTGLRPDRHGVVHNTMRDAQLGTFKISDAQVVGDARWWGGVPLWVSAERAGLPTAAMFWPGSEAAIGGVRPTRWHIYDDSVTPETRVDRVLEWLREDTTTRPRLVTLYFETVDEAAHDHGPDSPQAREALAKVDSYLGRLIDGLEARDGLDAVNLVVVSDHGMTPVPPSHAVAIEDIVDKADVEVITTGQSLGFEPRPGRTAAAEQRLLGRHQHYECWRKSELPARWHYGTHPRVPSIVCQMDDGWDAGWRTQLEKRPRDHTRGSHGFDPTLPSMRALFVAHGPGWRDGVRVPLIDNVDVYPALARLIGVTPAPHDGNERALAPALEPR</sequence>
<dbReference type="Gene3D" id="3.40.720.10">
    <property type="entry name" value="Alkaline Phosphatase, subunit A"/>
    <property type="match status" value="1"/>
</dbReference>
<dbReference type="SUPFAM" id="SSF53649">
    <property type="entry name" value="Alkaline phosphatase-like"/>
    <property type="match status" value="1"/>
</dbReference>
<dbReference type="Pfam" id="PF01663">
    <property type="entry name" value="Phosphodiest"/>
    <property type="match status" value="1"/>
</dbReference>
<proteinExistence type="predicted"/>
<dbReference type="InterPro" id="IPR017850">
    <property type="entry name" value="Alkaline_phosphatase_core_sf"/>
</dbReference>
<evidence type="ECO:0000313" key="2">
    <source>
        <dbReference type="Proteomes" id="UP000646426"/>
    </source>
</evidence>
<dbReference type="EMBL" id="BMYD01000001">
    <property type="protein sequence ID" value="GHA68397.1"/>
    <property type="molecule type" value="Genomic_DNA"/>
</dbReference>
<dbReference type="AlphaFoldDB" id="A0A918SRX7"/>
<dbReference type="PANTHER" id="PTHR10151">
    <property type="entry name" value="ECTONUCLEOTIDE PYROPHOSPHATASE/PHOSPHODIESTERASE"/>
    <property type="match status" value="1"/>
</dbReference>
<dbReference type="Gene3D" id="3.30.1360.180">
    <property type="match status" value="1"/>
</dbReference>
<dbReference type="GO" id="GO:0016787">
    <property type="term" value="F:hydrolase activity"/>
    <property type="evidence" value="ECO:0007669"/>
    <property type="project" value="UniProtKB-ARBA"/>
</dbReference>
<dbReference type="PANTHER" id="PTHR10151:SF120">
    <property type="entry name" value="BIS(5'-ADENOSYL)-TRIPHOSPHATASE"/>
    <property type="match status" value="1"/>
</dbReference>
<protein>
    <submittedName>
        <fullName evidence="1">Alkaline phosphatase family protein</fullName>
    </submittedName>
</protein>
<dbReference type="Proteomes" id="UP000646426">
    <property type="component" value="Unassembled WGS sequence"/>
</dbReference>
<organism evidence="1 2">
    <name type="scientific">Cognatilysobacter bugurensis</name>
    <dbReference type="NCBI Taxonomy" id="543356"/>
    <lineage>
        <taxon>Bacteria</taxon>
        <taxon>Pseudomonadati</taxon>
        <taxon>Pseudomonadota</taxon>
        <taxon>Gammaproteobacteria</taxon>
        <taxon>Lysobacterales</taxon>
        <taxon>Lysobacteraceae</taxon>
        <taxon>Cognatilysobacter</taxon>
    </lineage>
</organism>